<evidence type="ECO:0000256" key="1">
    <source>
        <dbReference type="ARBA" id="ARBA00012346"/>
    </source>
</evidence>
<gene>
    <name evidence="4" type="ORF">PG986_003501</name>
</gene>
<proteinExistence type="predicted"/>
<dbReference type="InterPro" id="IPR017939">
    <property type="entry name" value="G-Glutamylcylcotransferase"/>
</dbReference>
<dbReference type="GeneID" id="92072785"/>
<dbReference type="PANTHER" id="PTHR12935:SF0">
    <property type="entry name" value="GAMMA-GLUTAMYLCYCLOTRANSFERASE"/>
    <property type="match status" value="1"/>
</dbReference>
<dbReference type="RefSeq" id="XP_066704787.1">
    <property type="nucleotide sequence ID" value="XM_066839723.1"/>
</dbReference>
<dbReference type="EC" id="4.3.2.9" evidence="1"/>
<evidence type="ECO:0000313" key="4">
    <source>
        <dbReference type="EMBL" id="KAK7962676.1"/>
    </source>
</evidence>
<sequence length="236" mass="26088">MSATQDTTQCKLYFAYGSNLSCSQMKTRCPTADPVGLGHLRGWTWIINERGFANIVKDEPAAAPSSPSVTAAATNSDEDDKNNNAPTGAASEEQAAGNEQAAKPYHDLTIHQASAPAGVYGVLYALHPADEAQLDVHEGVPTAYEKATLDVELVRGSSSTNQAAAYNEYHHQSEQQQQQRLPALVYVDRQRVKADWPRPEYVDRMNRGIAEARRDWDFPDCYIDQVMRNFIPEKTS</sequence>
<dbReference type="SUPFAM" id="SSF110857">
    <property type="entry name" value="Gamma-glutamyl cyclotransferase-like"/>
    <property type="match status" value="1"/>
</dbReference>
<comment type="caution">
    <text evidence="4">The sequence shown here is derived from an EMBL/GenBank/DDBJ whole genome shotgun (WGS) entry which is preliminary data.</text>
</comment>
<dbReference type="PANTHER" id="PTHR12935">
    <property type="entry name" value="GAMMA-GLUTAMYLCYCLOTRANSFERASE"/>
    <property type="match status" value="1"/>
</dbReference>
<feature type="region of interest" description="Disordered" evidence="3">
    <location>
        <begin position="59"/>
        <end position="100"/>
    </location>
</feature>
<dbReference type="EMBL" id="JAQQWE010000002">
    <property type="protein sequence ID" value="KAK7962676.1"/>
    <property type="molecule type" value="Genomic_DNA"/>
</dbReference>
<dbReference type="InterPro" id="IPR036568">
    <property type="entry name" value="GGCT-like_sf"/>
</dbReference>
<evidence type="ECO:0000256" key="2">
    <source>
        <dbReference type="ARBA" id="ARBA00023239"/>
    </source>
</evidence>
<protein>
    <recommendedName>
        <fullName evidence="1">gamma-glutamylcyclotransferase</fullName>
        <ecNumber evidence="1">4.3.2.9</ecNumber>
    </recommendedName>
</protein>
<reference evidence="4 5" key="1">
    <citation type="submission" date="2023-01" db="EMBL/GenBank/DDBJ databases">
        <title>Analysis of 21 Apiospora genomes using comparative genomics revels a genus with tremendous synthesis potential of carbohydrate active enzymes and secondary metabolites.</title>
        <authorList>
            <person name="Sorensen T."/>
        </authorList>
    </citation>
    <scope>NUCLEOTIDE SEQUENCE [LARGE SCALE GENOMIC DNA]</scope>
    <source>
        <strain evidence="4 5">CBS 24483</strain>
    </source>
</reference>
<organism evidence="4 5">
    <name type="scientific">Apiospora aurea</name>
    <dbReference type="NCBI Taxonomy" id="335848"/>
    <lineage>
        <taxon>Eukaryota</taxon>
        <taxon>Fungi</taxon>
        <taxon>Dikarya</taxon>
        <taxon>Ascomycota</taxon>
        <taxon>Pezizomycotina</taxon>
        <taxon>Sordariomycetes</taxon>
        <taxon>Xylariomycetidae</taxon>
        <taxon>Amphisphaeriales</taxon>
        <taxon>Apiosporaceae</taxon>
        <taxon>Apiospora</taxon>
    </lineage>
</organism>
<feature type="compositionally biased region" description="Low complexity" evidence="3">
    <location>
        <begin position="61"/>
        <end position="74"/>
    </location>
</feature>
<keyword evidence="2" id="KW-0456">Lyase</keyword>
<accession>A0ABR1QRV7</accession>
<keyword evidence="5" id="KW-1185">Reference proteome</keyword>
<evidence type="ECO:0000313" key="5">
    <source>
        <dbReference type="Proteomes" id="UP001391051"/>
    </source>
</evidence>
<dbReference type="InterPro" id="IPR013024">
    <property type="entry name" value="GGCT-like"/>
</dbReference>
<name>A0ABR1QRV7_9PEZI</name>
<dbReference type="Gene3D" id="3.10.490.10">
    <property type="entry name" value="Gamma-glutamyl cyclotransferase-like"/>
    <property type="match status" value="1"/>
</dbReference>
<dbReference type="Pfam" id="PF13772">
    <property type="entry name" value="AIG2_2"/>
    <property type="match status" value="1"/>
</dbReference>
<evidence type="ECO:0000256" key="3">
    <source>
        <dbReference type="SAM" id="MobiDB-lite"/>
    </source>
</evidence>
<dbReference type="Proteomes" id="UP001391051">
    <property type="component" value="Unassembled WGS sequence"/>
</dbReference>
<dbReference type="CDD" id="cd06661">
    <property type="entry name" value="GGCT_like"/>
    <property type="match status" value="1"/>
</dbReference>